<dbReference type="Pfam" id="PF09346">
    <property type="entry name" value="SMI1_KNR4"/>
    <property type="match status" value="1"/>
</dbReference>
<evidence type="ECO:0000259" key="1">
    <source>
        <dbReference type="Pfam" id="PF09346"/>
    </source>
</evidence>
<dbReference type="Proteomes" id="UP000233534">
    <property type="component" value="Chromosome"/>
</dbReference>
<evidence type="ECO:0000313" key="2">
    <source>
        <dbReference type="EMBL" id="AUG58628.1"/>
    </source>
</evidence>
<dbReference type="SUPFAM" id="SSF160631">
    <property type="entry name" value="SMI1/KNR4-like"/>
    <property type="match status" value="1"/>
</dbReference>
<dbReference type="EMBL" id="CP025197">
    <property type="protein sequence ID" value="AUG58628.1"/>
    <property type="molecule type" value="Genomic_DNA"/>
</dbReference>
<organism evidence="2 3">
    <name type="scientific">Acetivibrio saccincola</name>
    <dbReference type="NCBI Taxonomy" id="1677857"/>
    <lineage>
        <taxon>Bacteria</taxon>
        <taxon>Bacillati</taxon>
        <taxon>Bacillota</taxon>
        <taxon>Clostridia</taxon>
        <taxon>Eubacteriales</taxon>
        <taxon>Oscillospiraceae</taxon>
        <taxon>Acetivibrio</taxon>
    </lineage>
</organism>
<protein>
    <recommendedName>
        <fullName evidence="1">Knr4/Smi1-like domain-containing protein</fullName>
    </recommendedName>
</protein>
<keyword evidence="3" id="KW-1185">Reference proteome</keyword>
<dbReference type="InterPro" id="IPR018958">
    <property type="entry name" value="Knr4/Smi1-like_dom"/>
</dbReference>
<accession>A0A2K9E811</accession>
<proteinExistence type="predicted"/>
<dbReference type="KEGG" id="hsc:HVS_13825"/>
<gene>
    <name evidence="2" type="ORF">HVS_13825</name>
</gene>
<name>A0A2K9E811_9FIRM</name>
<evidence type="ECO:0000313" key="3">
    <source>
        <dbReference type="Proteomes" id="UP000233534"/>
    </source>
</evidence>
<dbReference type="RefSeq" id="WP_101303202.1">
    <property type="nucleotide sequence ID" value="NZ_CP025197.1"/>
</dbReference>
<dbReference type="AlphaFoldDB" id="A0A2K9E811"/>
<dbReference type="InterPro" id="IPR037883">
    <property type="entry name" value="Knr4/Smi1-like_sf"/>
</dbReference>
<sequence>MKATFEVLEKLLSAYCIESFGNSEEEIAEKEAESGIKFPKSLRDYYKKFGKCNYITKSCNNQYEPLLR</sequence>
<dbReference type="Gene3D" id="3.40.1580.10">
    <property type="entry name" value="SMI1/KNR4-like"/>
    <property type="match status" value="1"/>
</dbReference>
<reference evidence="2 3" key="1">
    <citation type="submission" date="2017-12" db="EMBL/GenBank/DDBJ databases">
        <title>Complete genome sequence of Herbivorax saccincola GGR1, a novel Cellulosome-producing hydrolytic bacterium in a thermophilic biogas plant, established by Illumina and Nanopore MinION sequencing.</title>
        <authorList>
            <person name="Pechtl A."/>
            <person name="Ruckert C."/>
            <person name="Koeck D.E."/>
            <person name="Maus I."/>
            <person name="Winkler A."/>
            <person name="Kalinowski J."/>
            <person name="Puhler A."/>
            <person name="Schwarz W.W."/>
            <person name="Zverlov V.V."/>
            <person name="Schluter A."/>
            <person name="Liebl W."/>
        </authorList>
    </citation>
    <scope>NUCLEOTIDE SEQUENCE [LARGE SCALE GENOMIC DNA]</scope>
    <source>
        <strain evidence="3">SR1</strain>
    </source>
</reference>
<feature type="domain" description="Knr4/Smi1-like" evidence="1">
    <location>
        <begin position="22"/>
        <end position="58"/>
    </location>
</feature>